<accession>A0A822ZJK2</accession>
<comment type="caution">
    <text evidence="2">The sequence shown here is derived from an EMBL/GenBank/DDBJ whole genome shotgun (WGS) entry which is preliminary data.</text>
</comment>
<dbReference type="InterPro" id="IPR004158">
    <property type="entry name" value="DUF247_pln"/>
</dbReference>
<feature type="transmembrane region" description="Helical" evidence="1">
    <location>
        <begin position="419"/>
        <end position="447"/>
    </location>
</feature>
<dbReference type="PANTHER" id="PTHR31170:SF21">
    <property type="match status" value="1"/>
</dbReference>
<dbReference type="EMBL" id="DUZY01000006">
    <property type="protein sequence ID" value="DAD43781.1"/>
    <property type="molecule type" value="Genomic_DNA"/>
</dbReference>
<proteinExistence type="predicted"/>
<evidence type="ECO:0000313" key="3">
    <source>
        <dbReference type="Proteomes" id="UP000607653"/>
    </source>
</evidence>
<dbReference type="PANTHER" id="PTHR31170">
    <property type="entry name" value="BNAC04G53230D PROTEIN"/>
    <property type="match status" value="1"/>
</dbReference>
<keyword evidence="3" id="KW-1185">Reference proteome</keyword>
<evidence type="ECO:0000313" key="2">
    <source>
        <dbReference type="EMBL" id="DAD43781.1"/>
    </source>
</evidence>
<dbReference type="AlphaFoldDB" id="A0A822ZJK2"/>
<keyword evidence="1" id="KW-0472">Membrane</keyword>
<name>A0A822ZJK2_NELNU</name>
<dbReference type="Proteomes" id="UP000607653">
    <property type="component" value="Unassembled WGS sequence"/>
</dbReference>
<dbReference type="Pfam" id="PF03140">
    <property type="entry name" value="DUF247"/>
    <property type="match status" value="1"/>
</dbReference>
<gene>
    <name evidence="2" type="ORF">HUJ06_002011</name>
</gene>
<reference evidence="2 3" key="1">
    <citation type="journal article" date="2020" name="Mol. Biol. Evol.">
        <title>Distinct Expression and Methylation Patterns for Genes with Different Fates following a Single Whole-Genome Duplication in Flowering Plants.</title>
        <authorList>
            <person name="Shi T."/>
            <person name="Rahmani R.S."/>
            <person name="Gugger P.F."/>
            <person name="Wang M."/>
            <person name="Li H."/>
            <person name="Zhang Y."/>
            <person name="Li Z."/>
            <person name="Wang Q."/>
            <person name="Van de Peer Y."/>
            <person name="Marchal K."/>
            <person name="Chen J."/>
        </authorList>
    </citation>
    <scope>NUCLEOTIDE SEQUENCE [LARGE SCALE GENOMIC DNA]</scope>
    <source>
        <tissue evidence="2">Leaf</tissue>
    </source>
</reference>
<sequence>MEISPEDVKQETDHVARICDVNKEKLAFMQQKISRTPWLLKSSAGRRSCCIFRVPQSLIDVNGKAYQPHIVSIGPYHHGESQLKMIEEHKWRFLGSLLSRTESKGLGLEDYVRTVKSLEEKARECYSETIGLDSDEFVEMMVLDGCFVIELFRIVGRCVQGDHADPIFSMSWVFPFILRDLIRLENQLPFFVLESLFDLSQMPGDESGPSLVKLALEFFNNAVQRPDEIINKYEKLRLQPKHLLDLFRSSFIPESQPEPQKSTSSTQVIQCVKRLRRAGIQFRKVEADSFLDVKFRNGVFKMPTITIDDFMGSFFLNCVAYEQCHRHCSKHITTYATLLDCLIDTPKDVGYLSKHNIIENYFGTDADIADLFNNLGKDVAFDIQRCYLTKLFDDVNTYYDSHWHVYWASLKNTYFNSPWSFISLFAAVVLLLLTMAQTFFNVFAYFYPPHQL</sequence>
<keyword evidence="1" id="KW-0812">Transmembrane</keyword>
<protein>
    <submittedName>
        <fullName evidence="2">Uncharacterized protein</fullName>
    </submittedName>
</protein>
<evidence type="ECO:0000256" key="1">
    <source>
        <dbReference type="SAM" id="Phobius"/>
    </source>
</evidence>
<organism evidence="2 3">
    <name type="scientific">Nelumbo nucifera</name>
    <name type="common">Sacred lotus</name>
    <dbReference type="NCBI Taxonomy" id="4432"/>
    <lineage>
        <taxon>Eukaryota</taxon>
        <taxon>Viridiplantae</taxon>
        <taxon>Streptophyta</taxon>
        <taxon>Embryophyta</taxon>
        <taxon>Tracheophyta</taxon>
        <taxon>Spermatophyta</taxon>
        <taxon>Magnoliopsida</taxon>
        <taxon>Proteales</taxon>
        <taxon>Nelumbonaceae</taxon>
        <taxon>Nelumbo</taxon>
    </lineage>
</organism>
<keyword evidence="1" id="KW-1133">Transmembrane helix</keyword>